<keyword evidence="12" id="KW-1185">Reference proteome</keyword>
<evidence type="ECO:0000256" key="2">
    <source>
        <dbReference type="ARBA" id="ARBA00006574"/>
    </source>
</evidence>
<comment type="subcellular location">
    <subcellularLocation>
        <location evidence="1 8">Membrane</location>
        <topology evidence="1 8">Multi-pass membrane protein</topology>
    </subcellularLocation>
</comment>
<evidence type="ECO:0000256" key="6">
    <source>
        <dbReference type="ARBA" id="ARBA00023136"/>
    </source>
</evidence>
<sequence length="476" mass="54479">MAVAAEGEASLLNSSTWAIALTCFMFIAISIFFEKAIELAEHLLVKYKQISLQAAFHRIKDELMLVGFISIALTVGQSSVAKICVPTKAALAMPLCKIDEKAAETTSRWERVLAGTYAQECGEGHTPFIPAAGFHYLHIFIFILALVHILYSLLIVALGMWSVSYWKAWERLAISNKEESSHVGDIRLAKDTTFVRYRLLTIPAGWMRNPIIPYVIAFFRQFIQPVNETDYVTLRNGFIMSHMPSHLSFNFHTYIWRSLQDDFQHVVGISPILWLFACLWLLINVEGWETKFWTAFIALLLVLIVGTKLQFVITSMALRFNRAHTLTLGVPNVKPSDDLFWFHRPRFTLWCIHFILFQNALDVSFVLWIAFSFSSNNCVYQEKYKLIVRLIVGFASQVILGLVTLPSYALVSQMGTNLKRSMFEKNIQVAITQWYDRAKEHIHHESEVLLRDPNQNQDLAESHSSRVSHVEMTSHV</sequence>
<evidence type="ECO:0000256" key="10">
    <source>
        <dbReference type="SAM" id="Phobius"/>
    </source>
</evidence>
<evidence type="ECO:0000256" key="7">
    <source>
        <dbReference type="ARBA" id="ARBA00023265"/>
    </source>
</evidence>
<organism evidence="11 12">
    <name type="scientific">Adiantum capillus-veneris</name>
    <name type="common">Maidenhair fern</name>
    <dbReference type="NCBI Taxonomy" id="13818"/>
    <lineage>
        <taxon>Eukaryota</taxon>
        <taxon>Viridiplantae</taxon>
        <taxon>Streptophyta</taxon>
        <taxon>Embryophyta</taxon>
        <taxon>Tracheophyta</taxon>
        <taxon>Polypodiopsida</taxon>
        <taxon>Polypodiidae</taxon>
        <taxon>Polypodiales</taxon>
        <taxon>Pteridineae</taxon>
        <taxon>Pteridaceae</taxon>
        <taxon>Vittarioideae</taxon>
        <taxon>Adiantum</taxon>
    </lineage>
</organism>
<dbReference type="PANTHER" id="PTHR31942:SF52">
    <property type="entry name" value="MLO-LIKE PROTEIN 1"/>
    <property type="match status" value="1"/>
</dbReference>
<dbReference type="EMBL" id="JABFUD020000014">
    <property type="protein sequence ID" value="KAI5070471.1"/>
    <property type="molecule type" value="Genomic_DNA"/>
</dbReference>
<protein>
    <recommendedName>
        <fullName evidence="8">MLO-like protein</fullName>
    </recommendedName>
</protein>
<dbReference type="Proteomes" id="UP000886520">
    <property type="component" value="Chromosome 14"/>
</dbReference>
<evidence type="ECO:0000256" key="4">
    <source>
        <dbReference type="ARBA" id="ARBA00022821"/>
    </source>
</evidence>
<evidence type="ECO:0000256" key="8">
    <source>
        <dbReference type="RuleBase" id="RU280816"/>
    </source>
</evidence>
<keyword evidence="6 8" id="KW-0472">Membrane</keyword>
<keyword evidence="3 8" id="KW-0812">Transmembrane</keyword>
<dbReference type="Pfam" id="PF03094">
    <property type="entry name" value="Mlo"/>
    <property type="match status" value="1"/>
</dbReference>
<gene>
    <name evidence="8" type="primary">MLO</name>
    <name evidence="11" type="ORF">GOP47_0014814</name>
</gene>
<comment type="caution">
    <text evidence="11">The sequence shown here is derived from an EMBL/GenBank/DDBJ whole genome shotgun (WGS) entry which is preliminary data.</text>
</comment>
<comment type="function">
    <text evidence="8">May be involved in modulation of pathogen defense and leaf cell death.</text>
</comment>
<dbReference type="PANTHER" id="PTHR31942">
    <property type="entry name" value="MLO-LIKE PROTEIN 1"/>
    <property type="match status" value="1"/>
</dbReference>
<comment type="domain">
    <text evidence="8">The C-terminus contains a calmodulin-binding domain, which binds calmodulin in a calcium-dependent fashion.</text>
</comment>
<dbReference type="GO" id="GO:0006952">
    <property type="term" value="P:defense response"/>
    <property type="evidence" value="ECO:0007669"/>
    <property type="project" value="UniProtKB-KW"/>
</dbReference>
<evidence type="ECO:0000313" key="11">
    <source>
        <dbReference type="EMBL" id="KAI5070471.1"/>
    </source>
</evidence>
<reference evidence="11" key="1">
    <citation type="submission" date="2021-01" db="EMBL/GenBank/DDBJ databases">
        <title>Adiantum capillus-veneris genome.</title>
        <authorList>
            <person name="Fang Y."/>
            <person name="Liao Q."/>
        </authorList>
    </citation>
    <scope>NUCLEOTIDE SEQUENCE</scope>
    <source>
        <strain evidence="11">H3</strain>
        <tissue evidence="11">Leaf</tissue>
    </source>
</reference>
<feature type="compositionally biased region" description="Basic and acidic residues" evidence="9">
    <location>
        <begin position="460"/>
        <end position="476"/>
    </location>
</feature>
<dbReference type="AlphaFoldDB" id="A0A9D4UMZ4"/>
<feature type="region of interest" description="Disordered" evidence="9">
    <location>
        <begin position="457"/>
        <end position="476"/>
    </location>
</feature>
<evidence type="ECO:0000256" key="9">
    <source>
        <dbReference type="SAM" id="MobiDB-lite"/>
    </source>
</evidence>
<evidence type="ECO:0000256" key="3">
    <source>
        <dbReference type="ARBA" id="ARBA00022692"/>
    </source>
</evidence>
<proteinExistence type="inferred from homology"/>
<feature type="transmembrane region" description="Helical" evidence="10">
    <location>
        <begin position="136"/>
        <end position="161"/>
    </location>
</feature>
<feature type="transmembrane region" description="Helical" evidence="10">
    <location>
        <begin position="386"/>
        <end position="411"/>
    </location>
</feature>
<keyword evidence="4 8" id="KW-0611">Plant defense</keyword>
<name>A0A9D4UMZ4_ADICA</name>
<feature type="transmembrane region" description="Helical" evidence="10">
    <location>
        <begin position="295"/>
        <end position="318"/>
    </location>
</feature>
<dbReference type="GO" id="GO:0005516">
    <property type="term" value="F:calmodulin binding"/>
    <property type="evidence" value="ECO:0007669"/>
    <property type="project" value="UniProtKB-KW"/>
</dbReference>
<dbReference type="OrthoDB" id="1388414at2759"/>
<comment type="similarity">
    <text evidence="2 8">Belongs to the MLO family.</text>
</comment>
<keyword evidence="5 8" id="KW-1133">Transmembrane helix</keyword>
<accession>A0A9D4UMZ4</accession>
<dbReference type="InterPro" id="IPR004326">
    <property type="entry name" value="Mlo"/>
</dbReference>
<keyword evidence="7 8" id="KW-0568">Pathogenesis-related protein</keyword>
<evidence type="ECO:0000256" key="5">
    <source>
        <dbReference type="ARBA" id="ARBA00022989"/>
    </source>
</evidence>
<evidence type="ECO:0000313" key="12">
    <source>
        <dbReference type="Proteomes" id="UP000886520"/>
    </source>
</evidence>
<keyword evidence="8" id="KW-0112">Calmodulin-binding</keyword>
<feature type="transmembrane region" description="Helical" evidence="10">
    <location>
        <begin position="15"/>
        <end position="33"/>
    </location>
</feature>
<evidence type="ECO:0000256" key="1">
    <source>
        <dbReference type="ARBA" id="ARBA00004141"/>
    </source>
</evidence>
<feature type="transmembrane region" description="Helical" evidence="10">
    <location>
        <begin position="266"/>
        <end position="283"/>
    </location>
</feature>
<feature type="transmembrane region" description="Helical" evidence="10">
    <location>
        <begin position="347"/>
        <end position="371"/>
    </location>
</feature>
<dbReference type="GO" id="GO:0016020">
    <property type="term" value="C:membrane"/>
    <property type="evidence" value="ECO:0007669"/>
    <property type="project" value="UniProtKB-SubCell"/>
</dbReference>